<keyword evidence="14" id="KW-0636">Prenylation</keyword>
<evidence type="ECO:0000256" key="1">
    <source>
        <dbReference type="ARBA" id="ARBA00001946"/>
    </source>
</evidence>
<dbReference type="InterPro" id="IPR027417">
    <property type="entry name" value="P-loop_NTPase"/>
</dbReference>
<proteinExistence type="inferred from homology"/>
<gene>
    <name evidence="19" type="ORF">g.17079</name>
    <name evidence="20" type="ORF">g.17087</name>
</gene>
<evidence type="ECO:0000256" key="4">
    <source>
        <dbReference type="ARBA" id="ARBA00022448"/>
    </source>
</evidence>
<dbReference type="GO" id="GO:0015031">
    <property type="term" value="P:protein transport"/>
    <property type="evidence" value="ECO:0007669"/>
    <property type="project" value="UniProtKB-KW"/>
</dbReference>
<keyword evidence="5" id="KW-0479">Metal-binding</keyword>
<evidence type="ECO:0000256" key="18">
    <source>
        <dbReference type="ARBA" id="ARBA00067830"/>
    </source>
</evidence>
<dbReference type="InterPro" id="IPR005225">
    <property type="entry name" value="Small_GTP-bd"/>
</dbReference>
<evidence type="ECO:0000256" key="16">
    <source>
        <dbReference type="ARBA" id="ARBA00047660"/>
    </source>
</evidence>
<reference evidence="20" key="1">
    <citation type="submission" date="2015-11" db="EMBL/GenBank/DDBJ databases">
        <title>De novo transcriptome assembly of four potential Pierce s Disease insect vectors from Arizona vineyards.</title>
        <authorList>
            <person name="Tassone E.E."/>
        </authorList>
    </citation>
    <scope>NUCLEOTIDE SEQUENCE</scope>
</reference>
<comment type="subcellular location">
    <subcellularLocation>
        <location evidence="15">Golgi apparatus membrane</location>
        <topology evidence="15">Lipid-anchor</topology>
    </subcellularLocation>
</comment>
<keyword evidence="13" id="KW-0449">Lipoprotein</keyword>
<dbReference type="NCBIfam" id="TIGR00231">
    <property type="entry name" value="small_GTP"/>
    <property type="match status" value="1"/>
</dbReference>
<keyword evidence="8" id="KW-0460">Magnesium</keyword>
<dbReference type="PROSITE" id="PS51419">
    <property type="entry name" value="RAB"/>
    <property type="match status" value="1"/>
</dbReference>
<dbReference type="SMART" id="SM00176">
    <property type="entry name" value="RAN"/>
    <property type="match status" value="1"/>
</dbReference>
<evidence type="ECO:0000313" key="20">
    <source>
        <dbReference type="EMBL" id="JAS95103.1"/>
    </source>
</evidence>
<dbReference type="GO" id="GO:0005525">
    <property type="term" value="F:GTP binding"/>
    <property type="evidence" value="ECO:0007669"/>
    <property type="project" value="UniProtKB-KW"/>
</dbReference>
<evidence type="ECO:0000256" key="6">
    <source>
        <dbReference type="ARBA" id="ARBA00022741"/>
    </source>
</evidence>
<dbReference type="InterPro" id="IPR050227">
    <property type="entry name" value="Rab"/>
</dbReference>
<keyword evidence="6" id="KW-0547">Nucleotide-binding</keyword>
<keyword evidence="10" id="KW-0333">Golgi apparatus</keyword>
<dbReference type="AlphaFoldDB" id="A0A1B6J7F4"/>
<dbReference type="InterPro" id="IPR001806">
    <property type="entry name" value="Small_GTPase"/>
</dbReference>
<evidence type="ECO:0000256" key="5">
    <source>
        <dbReference type="ARBA" id="ARBA00022723"/>
    </source>
</evidence>
<evidence type="ECO:0000256" key="9">
    <source>
        <dbReference type="ARBA" id="ARBA00022927"/>
    </source>
</evidence>
<dbReference type="SUPFAM" id="SSF52540">
    <property type="entry name" value="P-loop containing nucleoside triphosphate hydrolases"/>
    <property type="match status" value="1"/>
</dbReference>
<dbReference type="PANTHER" id="PTHR47977">
    <property type="entry name" value="RAS-RELATED PROTEIN RAB"/>
    <property type="match status" value="1"/>
</dbReference>
<keyword evidence="4" id="KW-0813">Transport</keyword>
<dbReference type="PROSITE" id="PS51421">
    <property type="entry name" value="RAS"/>
    <property type="match status" value="1"/>
</dbReference>
<evidence type="ECO:0000313" key="19">
    <source>
        <dbReference type="EMBL" id="JAS84674.1"/>
    </source>
</evidence>
<dbReference type="SMART" id="SM00173">
    <property type="entry name" value="RAS"/>
    <property type="match status" value="1"/>
</dbReference>
<dbReference type="GO" id="GO:0000139">
    <property type="term" value="C:Golgi membrane"/>
    <property type="evidence" value="ECO:0007669"/>
    <property type="project" value="UniProtKB-SubCell"/>
</dbReference>
<keyword evidence="11" id="KW-0342">GTP-binding</keyword>
<dbReference type="Pfam" id="PF00071">
    <property type="entry name" value="Ras"/>
    <property type="match status" value="1"/>
</dbReference>
<organism evidence="20">
    <name type="scientific">Homalodisca liturata</name>
    <dbReference type="NCBI Taxonomy" id="320908"/>
    <lineage>
        <taxon>Eukaryota</taxon>
        <taxon>Metazoa</taxon>
        <taxon>Ecdysozoa</taxon>
        <taxon>Arthropoda</taxon>
        <taxon>Hexapoda</taxon>
        <taxon>Insecta</taxon>
        <taxon>Pterygota</taxon>
        <taxon>Neoptera</taxon>
        <taxon>Paraneoptera</taxon>
        <taxon>Hemiptera</taxon>
        <taxon>Auchenorrhyncha</taxon>
        <taxon>Membracoidea</taxon>
        <taxon>Cicadellidae</taxon>
        <taxon>Cicadellinae</taxon>
        <taxon>Proconiini</taxon>
        <taxon>Homalodisca</taxon>
    </lineage>
</organism>
<evidence type="ECO:0000256" key="2">
    <source>
        <dbReference type="ARBA" id="ARBA00006270"/>
    </source>
</evidence>
<dbReference type="EMBL" id="GECU01012603">
    <property type="protein sequence ID" value="JAS95103.1"/>
    <property type="molecule type" value="Transcribed_RNA"/>
</dbReference>
<evidence type="ECO:0000256" key="14">
    <source>
        <dbReference type="ARBA" id="ARBA00023289"/>
    </source>
</evidence>
<comment type="cofactor">
    <cofactor evidence="1">
        <name>Mg(2+)</name>
        <dbReference type="ChEBI" id="CHEBI:18420"/>
    </cofactor>
</comment>
<evidence type="ECO:0000256" key="17">
    <source>
        <dbReference type="ARBA" id="ARBA00058763"/>
    </source>
</evidence>
<comment type="catalytic activity">
    <reaction evidence="16">
        <text>GTP + H2O = GDP + phosphate + H(+)</text>
        <dbReference type="Rhea" id="RHEA:19669"/>
        <dbReference type="ChEBI" id="CHEBI:15377"/>
        <dbReference type="ChEBI" id="CHEBI:15378"/>
        <dbReference type="ChEBI" id="CHEBI:37565"/>
        <dbReference type="ChEBI" id="CHEBI:43474"/>
        <dbReference type="ChEBI" id="CHEBI:58189"/>
        <dbReference type="EC" id="3.6.5.2"/>
    </reaction>
    <physiologicalReaction direction="left-to-right" evidence="16">
        <dbReference type="Rhea" id="RHEA:19670"/>
    </physiologicalReaction>
</comment>
<evidence type="ECO:0000256" key="15">
    <source>
        <dbReference type="ARBA" id="ARBA00037794"/>
    </source>
</evidence>
<dbReference type="FunFam" id="3.40.50.300:FF:000707">
    <property type="entry name" value="RAB36, member RAS oncogene family"/>
    <property type="match status" value="1"/>
</dbReference>
<evidence type="ECO:0000256" key="13">
    <source>
        <dbReference type="ARBA" id="ARBA00023288"/>
    </source>
</evidence>
<keyword evidence="12" id="KW-0472">Membrane</keyword>
<dbReference type="GO" id="GO:0003925">
    <property type="term" value="F:G protein activity"/>
    <property type="evidence" value="ECO:0007669"/>
    <property type="project" value="UniProtKB-EC"/>
</dbReference>
<keyword evidence="9" id="KW-0653">Protein transport</keyword>
<comment type="function">
    <text evidence="17">The small GTPases Rab are key regulators of intracellular membrane trafficking, from the formation of transport vesicles to their fusion with membranes. Rabs cycle between an inactive GDP-bound form and an active GTP-bound form that is able to recruit to membranes different sets of downstream effectors directly responsible for vesicle formation, movement, tethering and fusion.</text>
</comment>
<protein>
    <recommendedName>
        <fullName evidence="18">Ras-related protein Rab-36</fullName>
        <ecNumber evidence="3">3.6.5.2</ecNumber>
    </recommendedName>
</protein>
<dbReference type="Gene3D" id="3.40.50.300">
    <property type="entry name" value="P-loop containing nucleotide triphosphate hydrolases"/>
    <property type="match status" value="1"/>
</dbReference>
<dbReference type="SMART" id="SM00175">
    <property type="entry name" value="RAB"/>
    <property type="match status" value="1"/>
</dbReference>
<name>A0A1B6J7F4_9HEMI</name>
<accession>A0A1B6J7F4</accession>
<dbReference type="EMBL" id="GECU01023032">
    <property type="protein sequence ID" value="JAS84674.1"/>
    <property type="molecule type" value="Transcribed_RNA"/>
</dbReference>
<dbReference type="SMART" id="SM00174">
    <property type="entry name" value="RHO"/>
    <property type="match status" value="1"/>
</dbReference>
<evidence type="ECO:0000256" key="10">
    <source>
        <dbReference type="ARBA" id="ARBA00023034"/>
    </source>
</evidence>
<sequence>MYETRSATYKMMMSKAPKSRQIQEMPPAFSPVTSPYELVELSPVKNPVLSCLRIAKAIFLGDVAVGKTCIINRFCHQAYDHNYKATIGVDFEVERFDIMNTPFNVQIWDTAGQERFQCIASSYYRGAHIVAVVFDLTSVHSLVSCGKWLKEALKVNPQSPLIFLVGNKMDLLSQASLAEMDRMASRTAARLEAEYWPVSALTGENVTEMFRRMAALAFSRLLCSEMNNRQQPISIGTIDISRKQSTKDLRKKNNCTNCNI</sequence>
<dbReference type="PRINTS" id="PR00449">
    <property type="entry name" value="RASTRNSFRMNG"/>
</dbReference>
<evidence type="ECO:0000256" key="7">
    <source>
        <dbReference type="ARBA" id="ARBA00022801"/>
    </source>
</evidence>
<comment type="similarity">
    <text evidence="2">Belongs to the small GTPase superfamily. Rab family.</text>
</comment>
<dbReference type="GO" id="GO:0046872">
    <property type="term" value="F:metal ion binding"/>
    <property type="evidence" value="ECO:0007669"/>
    <property type="project" value="UniProtKB-KW"/>
</dbReference>
<evidence type="ECO:0000256" key="8">
    <source>
        <dbReference type="ARBA" id="ARBA00022842"/>
    </source>
</evidence>
<dbReference type="EC" id="3.6.5.2" evidence="3"/>
<evidence type="ECO:0000256" key="3">
    <source>
        <dbReference type="ARBA" id="ARBA00011984"/>
    </source>
</evidence>
<evidence type="ECO:0000256" key="11">
    <source>
        <dbReference type="ARBA" id="ARBA00023134"/>
    </source>
</evidence>
<keyword evidence="7" id="KW-0378">Hydrolase</keyword>
<evidence type="ECO:0000256" key="12">
    <source>
        <dbReference type="ARBA" id="ARBA00023136"/>
    </source>
</evidence>